<dbReference type="Proteomes" id="UP000887565">
    <property type="component" value="Unplaced"/>
</dbReference>
<organism evidence="2 3">
    <name type="scientific">Romanomermis culicivorax</name>
    <name type="common">Nematode worm</name>
    <dbReference type="NCBI Taxonomy" id="13658"/>
    <lineage>
        <taxon>Eukaryota</taxon>
        <taxon>Metazoa</taxon>
        <taxon>Ecdysozoa</taxon>
        <taxon>Nematoda</taxon>
        <taxon>Enoplea</taxon>
        <taxon>Dorylaimia</taxon>
        <taxon>Mermithida</taxon>
        <taxon>Mermithoidea</taxon>
        <taxon>Mermithidae</taxon>
        <taxon>Romanomermis</taxon>
    </lineage>
</organism>
<evidence type="ECO:0000313" key="3">
    <source>
        <dbReference type="WBParaSite" id="nRc.2.0.1.t30003-RA"/>
    </source>
</evidence>
<name>A0A915JV95_ROMCU</name>
<dbReference type="AlphaFoldDB" id="A0A915JV95"/>
<feature type="region of interest" description="Disordered" evidence="1">
    <location>
        <begin position="95"/>
        <end position="135"/>
    </location>
</feature>
<dbReference type="WBParaSite" id="nRc.2.0.1.t30003-RA">
    <property type="protein sequence ID" value="nRc.2.0.1.t30003-RA"/>
    <property type="gene ID" value="nRc.2.0.1.g30003"/>
</dbReference>
<evidence type="ECO:0000313" key="2">
    <source>
        <dbReference type="Proteomes" id="UP000887565"/>
    </source>
</evidence>
<accession>A0A915JV95</accession>
<keyword evidence="2" id="KW-1185">Reference proteome</keyword>
<evidence type="ECO:0000256" key="1">
    <source>
        <dbReference type="SAM" id="MobiDB-lite"/>
    </source>
</evidence>
<sequence>MALRYILQCLTDTRAPNYPATKERKAIIREIHCEYQMEMDKKTKEKKRKDATTLTKRAIPPKYQMTPALIIAMTTTATTQPPVIGIQTSLGAGQRALAPQAPTTSQGLQMPPPSILKVSKTPTKVLPKGRGFPPK</sequence>
<proteinExistence type="predicted"/>
<protein>
    <submittedName>
        <fullName evidence="3">Uncharacterized protein</fullName>
    </submittedName>
</protein>
<reference evidence="3" key="1">
    <citation type="submission" date="2022-11" db="UniProtKB">
        <authorList>
            <consortium name="WormBaseParasite"/>
        </authorList>
    </citation>
    <scope>IDENTIFICATION</scope>
</reference>